<feature type="signal peptide" evidence="2">
    <location>
        <begin position="1"/>
        <end position="19"/>
    </location>
</feature>
<evidence type="ECO:0000313" key="4">
    <source>
        <dbReference type="EMBL" id="KAL3505956.1"/>
    </source>
</evidence>
<dbReference type="Pfam" id="PF23598">
    <property type="entry name" value="LRR_14"/>
    <property type="match status" value="1"/>
</dbReference>
<dbReference type="EMBL" id="JBJUIK010000013">
    <property type="protein sequence ID" value="KAL3505956.1"/>
    <property type="molecule type" value="Genomic_DNA"/>
</dbReference>
<evidence type="ECO:0000313" key="5">
    <source>
        <dbReference type="Proteomes" id="UP001630127"/>
    </source>
</evidence>
<dbReference type="SUPFAM" id="SSF52058">
    <property type="entry name" value="L domain-like"/>
    <property type="match status" value="1"/>
</dbReference>
<sequence>MPTQLLLVGIFILFLATTATPADRAHTLSPSPPPPRSQKAADEDIEAQRLYHLWISEGMVSIEDRIGEESIMDIADRYLGEQTLHCPRGGNSTSSSSGNCHRIMIYLSEQDAQKKYTPLEMEVTNKHLRALSFRGSGTENWIAKLADSQFNRFKMLRSLKIEGVITPDLTDIHDNSNIPDNVFKLPIGNLIHLRYLSLRSSKLVISQSSISNLEHLETPDLKFAEILWTENVPLRMRRLRYLCLCSFYGLSPFKIHASNNPEILKGFNAQNVDIQDFCELTNVQEMDAIMFEEKCAEEIINHISNLHKLKKAYIWTNIDRLFSQEKGSTLLRQLFCCSNLQHLLLLGHLGWKLPNYDSNFLKNLLDLRLDSSYLEEDPMQILEKLPNLERLWFWNNVFVGKEMVCRSTGFPQLRLLVLDFLHSLEKWTVEKLAMLNLSYLEIRSCESLGMIPEGLRFVEPLKELVIRHMPSEFVNRIREVDGRKGEDFDKICHIPTVTITGEGGSDGCLFSPSAYLIRVILG</sequence>
<evidence type="ECO:0000259" key="3">
    <source>
        <dbReference type="Pfam" id="PF23598"/>
    </source>
</evidence>
<gene>
    <name evidence="4" type="ORF">ACH5RR_031338</name>
</gene>
<dbReference type="InterPro" id="IPR032675">
    <property type="entry name" value="LRR_dom_sf"/>
</dbReference>
<reference evidence="4 5" key="1">
    <citation type="submission" date="2024-11" db="EMBL/GenBank/DDBJ databases">
        <title>A near-complete genome assembly of Cinchona calisaya.</title>
        <authorList>
            <person name="Lian D.C."/>
            <person name="Zhao X.W."/>
            <person name="Wei L."/>
        </authorList>
    </citation>
    <scope>NUCLEOTIDE SEQUENCE [LARGE SCALE GENOMIC DNA]</scope>
    <source>
        <tissue evidence="4">Nenye</tissue>
    </source>
</reference>
<proteinExistence type="predicted"/>
<dbReference type="PANTHER" id="PTHR15140">
    <property type="entry name" value="TUBULIN-SPECIFIC CHAPERONE E"/>
    <property type="match status" value="1"/>
</dbReference>
<dbReference type="PANTHER" id="PTHR15140:SF37">
    <property type="entry name" value="UBIQUITIN-LIKE DOMAIN-CONTAINING PROTEIN"/>
    <property type="match status" value="1"/>
</dbReference>
<keyword evidence="2" id="KW-0732">Signal</keyword>
<feature type="chain" id="PRO_5044754069" description="Disease resistance R13L4/SHOC-2-like LRR domain-containing protein" evidence="2">
    <location>
        <begin position="20"/>
        <end position="522"/>
    </location>
</feature>
<dbReference type="AlphaFoldDB" id="A0ABD2YEY2"/>
<dbReference type="InterPro" id="IPR055414">
    <property type="entry name" value="LRR_R13L4/SHOC2-like"/>
</dbReference>
<feature type="domain" description="Disease resistance R13L4/SHOC-2-like LRR" evidence="3">
    <location>
        <begin position="148"/>
        <end position="443"/>
    </location>
</feature>
<name>A0ABD2YEY2_9GENT</name>
<protein>
    <recommendedName>
        <fullName evidence="3">Disease resistance R13L4/SHOC-2-like LRR domain-containing protein</fullName>
    </recommendedName>
</protein>
<dbReference type="Proteomes" id="UP001630127">
    <property type="component" value="Unassembled WGS sequence"/>
</dbReference>
<accession>A0ABD2YEY2</accession>
<keyword evidence="5" id="KW-1185">Reference proteome</keyword>
<keyword evidence="1" id="KW-0677">Repeat</keyword>
<comment type="caution">
    <text evidence="4">The sequence shown here is derived from an EMBL/GenBank/DDBJ whole genome shotgun (WGS) entry which is preliminary data.</text>
</comment>
<organism evidence="4 5">
    <name type="scientific">Cinchona calisaya</name>
    <dbReference type="NCBI Taxonomy" id="153742"/>
    <lineage>
        <taxon>Eukaryota</taxon>
        <taxon>Viridiplantae</taxon>
        <taxon>Streptophyta</taxon>
        <taxon>Embryophyta</taxon>
        <taxon>Tracheophyta</taxon>
        <taxon>Spermatophyta</taxon>
        <taxon>Magnoliopsida</taxon>
        <taxon>eudicotyledons</taxon>
        <taxon>Gunneridae</taxon>
        <taxon>Pentapetalae</taxon>
        <taxon>asterids</taxon>
        <taxon>lamiids</taxon>
        <taxon>Gentianales</taxon>
        <taxon>Rubiaceae</taxon>
        <taxon>Cinchonoideae</taxon>
        <taxon>Cinchoneae</taxon>
        <taxon>Cinchona</taxon>
    </lineage>
</organism>
<evidence type="ECO:0000256" key="2">
    <source>
        <dbReference type="SAM" id="SignalP"/>
    </source>
</evidence>
<dbReference type="Gene3D" id="3.80.10.10">
    <property type="entry name" value="Ribonuclease Inhibitor"/>
    <property type="match status" value="2"/>
</dbReference>
<evidence type="ECO:0000256" key="1">
    <source>
        <dbReference type="ARBA" id="ARBA00022737"/>
    </source>
</evidence>